<sequence>MSEPRAVAFTVNGTPRPQPRPRFVKGRVVSTASRGAKLWRQAVELAARHARAKPFTGAVEIRMAFRFAVPKTRPEYLGQPHTAKPDGDNLAKAVMDVLEAVGLLENDCRVSRLTVEKRWAETAGVGVEVIDCAWNAVERGQERVDSVDGCRSPPEWLCASEGRLRAK</sequence>
<gene>
    <name evidence="2" type="ORF">BSL82_15720</name>
</gene>
<feature type="region of interest" description="Disordered" evidence="1">
    <location>
        <begin position="1"/>
        <end position="20"/>
    </location>
</feature>
<dbReference type="GO" id="GO:0000287">
    <property type="term" value="F:magnesium ion binding"/>
    <property type="evidence" value="ECO:0007669"/>
    <property type="project" value="InterPro"/>
</dbReference>
<dbReference type="EMBL" id="CP018221">
    <property type="protein sequence ID" value="API60553.1"/>
    <property type="molecule type" value="Genomic_DNA"/>
</dbReference>
<evidence type="ECO:0000313" key="3">
    <source>
        <dbReference type="Proteomes" id="UP000182063"/>
    </source>
</evidence>
<keyword evidence="3" id="KW-1185">Reference proteome</keyword>
<evidence type="ECO:0000256" key="1">
    <source>
        <dbReference type="SAM" id="MobiDB-lite"/>
    </source>
</evidence>
<dbReference type="GO" id="GO:0006310">
    <property type="term" value="P:DNA recombination"/>
    <property type="evidence" value="ECO:0007669"/>
    <property type="project" value="InterPro"/>
</dbReference>
<name>A0A1L3ZY39_9SPHN</name>
<dbReference type="RefSeq" id="WP_072598217.1">
    <property type="nucleotide sequence ID" value="NZ_CP018221.1"/>
</dbReference>
<dbReference type="InterPro" id="IPR008822">
    <property type="entry name" value="Endonuclease_RusA-like"/>
</dbReference>
<protein>
    <submittedName>
        <fullName evidence="2">Uncharacterized protein</fullName>
    </submittedName>
</protein>
<dbReference type="Pfam" id="PF05866">
    <property type="entry name" value="RusA"/>
    <property type="match status" value="1"/>
</dbReference>
<dbReference type="Proteomes" id="UP000182063">
    <property type="component" value="Chromosome"/>
</dbReference>
<dbReference type="Gene3D" id="3.30.1330.70">
    <property type="entry name" value="Holliday junction resolvase RusA"/>
    <property type="match status" value="1"/>
</dbReference>
<proteinExistence type="predicted"/>
<dbReference type="GO" id="GO:0006281">
    <property type="term" value="P:DNA repair"/>
    <property type="evidence" value="ECO:0007669"/>
    <property type="project" value="InterPro"/>
</dbReference>
<dbReference type="STRING" id="1921510.BSL82_15720"/>
<reference evidence="3" key="1">
    <citation type="submission" date="2016-11" db="EMBL/GenBank/DDBJ databases">
        <title>Complete Genome Sequence of alachlor-degrading Sphingomonas sp. strain JJ-A5.</title>
        <authorList>
            <person name="Lee H."/>
            <person name="Ka J.-O."/>
        </authorList>
    </citation>
    <scope>NUCLEOTIDE SEQUENCE [LARGE SCALE GENOMIC DNA]</scope>
    <source>
        <strain evidence="3">JJ-A5</strain>
    </source>
</reference>
<evidence type="ECO:0000313" key="2">
    <source>
        <dbReference type="EMBL" id="API60553.1"/>
    </source>
</evidence>
<organism evidence="2 3">
    <name type="scientific">Tardibacter chloracetimidivorans</name>
    <dbReference type="NCBI Taxonomy" id="1921510"/>
    <lineage>
        <taxon>Bacteria</taxon>
        <taxon>Pseudomonadati</taxon>
        <taxon>Pseudomonadota</taxon>
        <taxon>Alphaproteobacteria</taxon>
        <taxon>Sphingomonadales</taxon>
        <taxon>Sphingomonadaceae</taxon>
        <taxon>Tardibacter</taxon>
    </lineage>
</organism>
<dbReference type="InterPro" id="IPR036614">
    <property type="entry name" value="RusA-like_sf"/>
</dbReference>
<dbReference type="KEGG" id="sphj:BSL82_15720"/>
<dbReference type="SUPFAM" id="SSF103084">
    <property type="entry name" value="Holliday junction resolvase RusA"/>
    <property type="match status" value="1"/>
</dbReference>
<dbReference type="AlphaFoldDB" id="A0A1L3ZY39"/>
<accession>A0A1L3ZY39</accession>